<evidence type="ECO:0008006" key="4">
    <source>
        <dbReference type="Google" id="ProtNLM"/>
    </source>
</evidence>
<dbReference type="EMBL" id="JMCB01000013">
    <property type="protein sequence ID" value="KFE64648.1"/>
    <property type="molecule type" value="Genomic_DNA"/>
</dbReference>
<keyword evidence="3" id="KW-1185">Reference proteome</keyword>
<dbReference type="InterPro" id="IPR024079">
    <property type="entry name" value="MetalloPept_cat_dom_sf"/>
</dbReference>
<accession>A0A085WAD5</accession>
<keyword evidence="1" id="KW-0732">Signal</keyword>
<dbReference type="GO" id="GO:0008237">
    <property type="term" value="F:metallopeptidase activity"/>
    <property type="evidence" value="ECO:0007669"/>
    <property type="project" value="InterPro"/>
</dbReference>
<dbReference type="AlphaFoldDB" id="A0A085WAD5"/>
<dbReference type="OrthoDB" id="5513188at2"/>
<gene>
    <name evidence="2" type="ORF">DB31_1666</name>
</gene>
<evidence type="ECO:0000313" key="2">
    <source>
        <dbReference type="EMBL" id="KFE64648.1"/>
    </source>
</evidence>
<name>A0A085WAD5_9BACT</name>
<dbReference type="RefSeq" id="WP_044193573.1">
    <property type="nucleotide sequence ID" value="NZ_JMCB01000013.1"/>
</dbReference>
<dbReference type="STRING" id="394096.DB31_1666"/>
<dbReference type="Gene3D" id="3.40.390.10">
    <property type="entry name" value="Collagenase (Catalytic Domain)"/>
    <property type="match status" value="1"/>
</dbReference>
<comment type="caution">
    <text evidence="2">The sequence shown here is derived from an EMBL/GenBank/DDBJ whole genome shotgun (WGS) entry which is preliminary data.</text>
</comment>
<proteinExistence type="predicted"/>
<reference evidence="2 3" key="1">
    <citation type="submission" date="2014-04" db="EMBL/GenBank/DDBJ databases">
        <title>Genome assembly of Hyalangium minutum DSM 14724.</title>
        <authorList>
            <person name="Sharma G."/>
            <person name="Subramanian S."/>
        </authorList>
    </citation>
    <scope>NUCLEOTIDE SEQUENCE [LARGE SCALE GENOMIC DNA]</scope>
    <source>
        <strain evidence="2 3">DSM 14724</strain>
    </source>
</reference>
<evidence type="ECO:0000313" key="3">
    <source>
        <dbReference type="Proteomes" id="UP000028725"/>
    </source>
</evidence>
<feature type="signal peptide" evidence="1">
    <location>
        <begin position="1"/>
        <end position="22"/>
    </location>
</feature>
<sequence length="593" mass="61558">MNRKLQRMAVLAMMAWSATASAQQYEYLGFKMLNNRDYPFAYYLDSRASNPAGIALSQVEAATTAAFQTWENVACAYPDFQYKGYSSTAAIPDVRSTTDAFNVSTIWITSSADPYYNTALAGGNSPSGSVPLTYAGYLYQCDIFINAVTFRWTTLAGTDPRDNFRDLQTALTHEVGHCMGLGDAYAPNSAVMYPEFPAGQTKRVLDAQDVTQVCSYLPEDGAVGSPCSDSDPCTNGLACIPYNSGNVSYKYCSKGCTGNDPAECPSPFVCQTSSAVAGSTKACLAVPNQAVTQVGKECGTNAQCGSAVAICKTPEQLPSGGTAWVDGYCQQGCNAGSSASTCPAGSVCVNTSAGTDDSCLKRCRPGTGDCRAGYTCSPLAEGDACVPNCYNDLDCNGGTTATNYICRTCDHVCIENKQTGRSVGDGCQRSEECGPGQICLFINNHPEGICSQPCSTAACGCPGGSTCKQVGPDLMCMRDCAAGTCASPAQCNPVGSTYSCTARCRTRNDCPTGFECYPEGCIDPTKVPDAGCTLCGTDAGTNPPPPPPPDGGTGGGDGGPGGCGCGQAPTSAMLLSALALLLVAGGRRSWPRR</sequence>
<feature type="chain" id="PRO_5001799563" description="Peptidase metallopeptidase domain-containing protein" evidence="1">
    <location>
        <begin position="23"/>
        <end position="593"/>
    </location>
</feature>
<evidence type="ECO:0000256" key="1">
    <source>
        <dbReference type="SAM" id="SignalP"/>
    </source>
</evidence>
<dbReference type="Proteomes" id="UP000028725">
    <property type="component" value="Unassembled WGS sequence"/>
</dbReference>
<organism evidence="2 3">
    <name type="scientific">Hyalangium minutum</name>
    <dbReference type="NCBI Taxonomy" id="394096"/>
    <lineage>
        <taxon>Bacteria</taxon>
        <taxon>Pseudomonadati</taxon>
        <taxon>Myxococcota</taxon>
        <taxon>Myxococcia</taxon>
        <taxon>Myxococcales</taxon>
        <taxon>Cystobacterineae</taxon>
        <taxon>Archangiaceae</taxon>
        <taxon>Hyalangium</taxon>
    </lineage>
</organism>
<dbReference type="SUPFAM" id="SSF55486">
    <property type="entry name" value="Metalloproteases ('zincins'), catalytic domain"/>
    <property type="match status" value="1"/>
</dbReference>
<protein>
    <recommendedName>
        <fullName evidence="4">Peptidase metallopeptidase domain-containing protein</fullName>
    </recommendedName>
</protein>